<reference evidence="2" key="1">
    <citation type="submission" date="2022-01" db="EMBL/GenBank/DDBJ databases">
        <title>Novel species in genus Dyadobacter.</title>
        <authorList>
            <person name="Ma C."/>
        </authorList>
    </citation>
    <scope>NUCLEOTIDE SEQUENCE</scope>
    <source>
        <strain evidence="2">CY357</strain>
    </source>
</reference>
<name>A0A9X1QA91_9BACT</name>
<dbReference type="AlphaFoldDB" id="A0A9X1QA91"/>
<gene>
    <name evidence="2" type="ORF">L0661_00315</name>
</gene>
<dbReference type="RefSeq" id="WP_235176381.1">
    <property type="nucleotide sequence ID" value="NZ_JAKFFV010000002.1"/>
</dbReference>
<organism evidence="2 3">
    <name type="scientific">Dyadobacter chenhuakuii</name>
    <dbReference type="NCBI Taxonomy" id="2909339"/>
    <lineage>
        <taxon>Bacteria</taxon>
        <taxon>Pseudomonadati</taxon>
        <taxon>Bacteroidota</taxon>
        <taxon>Cytophagia</taxon>
        <taxon>Cytophagales</taxon>
        <taxon>Spirosomataceae</taxon>
        <taxon>Dyadobacter</taxon>
    </lineage>
</organism>
<dbReference type="EMBL" id="JAKFFV010000002">
    <property type="protein sequence ID" value="MCF2496728.1"/>
    <property type="molecule type" value="Genomic_DNA"/>
</dbReference>
<evidence type="ECO:0000259" key="1">
    <source>
        <dbReference type="Pfam" id="PF16117"/>
    </source>
</evidence>
<dbReference type="InterPro" id="IPR032269">
    <property type="entry name" value="DUF4833"/>
</dbReference>
<accession>A0A9X1QA91</accession>
<feature type="domain" description="DUF4833" evidence="1">
    <location>
        <begin position="45"/>
        <end position="181"/>
    </location>
</feature>
<proteinExistence type="predicted"/>
<evidence type="ECO:0000313" key="3">
    <source>
        <dbReference type="Proteomes" id="UP001139411"/>
    </source>
</evidence>
<dbReference type="Pfam" id="PF16117">
    <property type="entry name" value="DUF4833"/>
    <property type="match status" value="1"/>
</dbReference>
<protein>
    <submittedName>
        <fullName evidence="2">DUF4833 domain-containing protein</fullName>
    </submittedName>
</protein>
<dbReference type="Proteomes" id="UP001139411">
    <property type="component" value="Unassembled WGS sequence"/>
</dbReference>
<evidence type="ECO:0000313" key="2">
    <source>
        <dbReference type="EMBL" id="MCF2496728.1"/>
    </source>
</evidence>
<sequence length="186" mass="21149">MKTIILTGLLSITHICEQPLPGRPILGPQMQDSLPVPHDIPNLLFYLQRDGNANTICYTLNLGKSGELNINNPIKMFWVMYAEKGAHKELNFLQKRYAYGINVYPQGKDSYEIKTVSYPSRSLFLRKNIDNQFQVFTNINNQHCTLKRVFIRIDGGTPLSPHIKHIELHGIELTSSKTAVEIVKVS</sequence>
<comment type="caution">
    <text evidence="2">The sequence shown here is derived from an EMBL/GenBank/DDBJ whole genome shotgun (WGS) entry which is preliminary data.</text>
</comment>